<dbReference type="AlphaFoldDB" id="A0A814ZZ39"/>
<dbReference type="EMBL" id="CAJOBC010013267">
    <property type="protein sequence ID" value="CAF4015220.1"/>
    <property type="molecule type" value="Genomic_DNA"/>
</dbReference>
<dbReference type="Proteomes" id="UP000681722">
    <property type="component" value="Unassembled WGS sequence"/>
</dbReference>
<gene>
    <name evidence="1" type="ORF">GPM918_LOCUS25986</name>
    <name evidence="2" type="ORF">SRO942_LOCUS26060</name>
</gene>
<protein>
    <submittedName>
        <fullName evidence="1">Uncharacterized protein</fullName>
    </submittedName>
</protein>
<evidence type="ECO:0000313" key="1">
    <source>
        <dbReference type="EMBL" id="CAF1247951.1"/>
    </source>
</evidence>
<dbReference type="EMBL" id="CAJNOQ010010292">
    <property type="protein sequence ID" value="CAF1247951.1"/>
    <property type="molecule type" value="Genomic_DNA"/>
</dbReference>
<sequence length="270" mass="31366">MIFSASINTHLLGQICSINEDTSGETSVLVYEQFYDEIENRYPKNILRLIRYYSLSSGLFDFLDSLTADDVYNLQEVIFCEWDETLVNTQTVSDFAIVKNFIDRAYTAIKIKHVWKNDQFIDLLNCLESSSLALSSIKRIYLRLTDKEQSKRRRIADILQKSSIYFTRIGHHQITFDVNVELPSQQTITINDEQQNVTFADLSELRDRARLEHSSNVNKRKIPQADSERDKEKLRNFTRFTSIVESTIGILTNLYTAGHSSISDKNIFMY</sequence>
<organism evidence="1 3">
    <name type="scientific">Didymodactylos carnosus</name>
    <dbReference type="NCBI Taxonomy" id="1234261"/>
    <lineage>
        <taxon>Eukaryota</taxon>
        <taxon>Metazoa</taxon>
        <taxon>Spiralia</taxon>
        <taxon>Gnathifera</taxon>
        <taxon>Rotifera</taxon>
        <taxon>Eurotatoria</taxon>
        <taxon>Bdelloidea</taxon>
        <taxon>Philodinida</taxon>
        <taxon>Philodinidae</taxon>
        <taxon>Didymodactylos</taxon>
    </lineage>
</organism>
<proteinExistence type="predicted"/>
<name>A0A814ZZ39_9BILA</name>
<evidence type="ECO:0000313" key="3">
    <source>
        <dbReference type="Proteomes" id="UP000663829"/>
    </source>
</evidence>
<dbReference type="Proteomes" id="UP000663829">
    <property type="component" value="Unassembled WGS sequence"/>
</dbReference>
<comment type="caution">
    <text evidence="1">The sequence shown here is derived from an EMBL/GenBank/DDBJ whole genome shotgun (WGS) entry which is preliminary data.</text>
</comment>
<accession>A0A814ZZ39</accession>
<keyword evidence="3" id="KW-1185">Reference proteome</keyword>
<reference evidence="1" key="1">
    <citation type="submission" date="2021-02" db="EMBL/GenBank/DDBJ databases">
        <authorList>
            <person name="Nowell W R."/>
        </authorList>
    </citation>
    <scope>NUCLEOTIDE SEQUENCE</scope>
</reference>
<dbReference type="OrthoDB" id="10644839at2759"/>
<evidence type="ECO:0000313" key="2">
    <source>
        <dbReference type="EMBL" id="CAF4015220.1"/>
    </source>
</evidence>